<dbReference type="KEGG" id="beu:BE0216_01225"/>
<evidence type="ECO:0000256" key="1">
    <source>
        <dbReference type="SAM" id="MobiDB-lite"/>
    </source>
</evidence>
<feature type="region of interest" description="Disordered" evidence="1">
    <location>
        <begin position="105"/>
        <end position="195"/>
    </location>
</feature>
<dbReference type="InterPro" id="IPR025241">
    <property type="entry name" value="DUF4190"/>
</dbReference>
<keyword evidence="7" id="KW-1185">Reference proteome</keyword>
<keyword evidence="2" id="KW-0472">Membrane</keyword>
<feature type="region of interest" description="Disordered" evidence="1">
    <location>
        <begin position="288"/>
        <end position="335"/>
    </location>
</feature>
<dbReference type="Proteomes" id="UP000593943">
    <property type="component" value="Chromosome"/>
</dbReference>
<feature type="transmembrane region" description="Helical" evidence="2">
    <location>
        <begin position="222"/>
        <end position="245"/>
    </location>
</feature>
<dbReference type="Proteomes" id="UP000216057">
    <property type="component" value="Unassembled WGS sequence"/>
</dbReference>
<proteinExistence type="predicted"/>
<feature type="region of interest" description="Disordered" evidence="1">
    <location>
        <begin position="1"/>
        <end position="78"/>
    </location>
</feature>
<dbReference type="Pfam" id="PF16146">
    <property type="entry name" value="DUF4854"/>
    <property type="match status" value="1"/>
</dbReference>
<feature type="transmembrane region" description="Helical" evidence="2">
    <location>
        <begin position="257"/>
        <end position="282"/>
    </location>
</feature>
<name>A0A261GDD1_9BIFI</name>
<dbReference type="AlphaFoldDB" id="A0A261GDD1"/>
<dbReference type="EMBL" id="MWWZ01000004">
    <property type="protein sequence ID" value="OZG69263.1"/>
    <property type="molecule type" value="Genomic_DNA"/>
</dbReference>
<feature type="domain" description="DUF4190" evidence="3">
    <location>
        <begin position="223"/>
        <end position="274"/>
    </location>
</feature>
<evidence type="ECO:0000313" key="4">
    <source>
        <dbReference type="EMBL" id="OZG69263.1"/>
    </source>
</evidence>
<keyword evidence="2" id="KW-1133">Transmembrane helix</keyword>
<organism evidence="4 6">
    <name type="scientific">Bifidobacterium eulemuris</name>
    <dbReference type="NCBI Taxonomy" id="1765219"/>
    <lineage>
        <taxon>Bacteria</taxon>
        <taxon>Bacillati</taxon>
        <taxon>Actinomycetota</taxon>
        <taxon>Actinomycetes</taxon>
        <taxon>Bifidobacteriales</taxon>
        <taxon>Bifidobacteriaceae</taxon>
        <taxon>Bifidobacterium</taxon>
    </lineage>
</organism>
<keyword evidence="2" id="KW-0812">Transmembrane</keyword>
<evidence type="ECO:0000313" key="7">
    <source>
        <dbReference type="Proteomes" id="UP000593943"/>
    </source>
</evidence>
<dbReference type="EMBL" id="CP062938">
    <property type="protein sequence ID" value="QOL31231.1"/>
    <property type="molecule type" value="Genomic_DNA"/>
</dbReference>
<dbReference type="OrthoDB" id="3240611at2"/>
<feature type="compositionally biased region" description="Polar residues" evidence="1">
    <location>
        <begin position="310"/>
        <end position="328"/>
    </location>
</feature>
<dbReference type="RefSeq" id="WP_143249273.1">
    <property type="nucleotide sequence ID" value="NZ_CP062938.1"/>
</dbReference>
<evidence type="ECO:0000313" key="5">
    <source>
        <dbReference type="EMBL" id="QOL31231.1"/>
    </source>
</evidence>
<feature type="compositionally biased region" description="Polar residues" evidence="1">
    <location>
        <begin position="1"/>
        <end position="15"/>
    </location>
</feature>
<accession>A0A261GDD1</accession>
<feature type="compositionally biased region" description="Polar residues" evidence="1">
    <location>
        <begin position="120"/>
        <end position="131"/>
    </location>
</feature>
<sequence length="447" mass="47565">MSENIENPDVSSETTDTGEHFSFNPAGDPQPLEAQRNFPLDEYGVPYLPSAMANGDSGDLPVSGEMLPIDDPLDDRTICRPLSNTAEAADQNNEQADPTLALNTTAQQQTDMPPVPSTDGHPQTSNQQQPVPQAIQPTSPQQTSDQQTAAPVNPPQTQTSAQTQAFATALPDTSATAQQFTQQSFSPQQTGMQQPVTFTGMAPLGVAAQHASAQRERAEWNAMSITGFVLSFTGLIGLVLSLLGLNQTKRLHEKGRGLAIAGIVIGTVMTVALTAALAFGTLSLLNPQESSPAADTTDQSQVAEPEATPSDEQTTDAAGDETSQNDETQQSDEADADNGLFADAVEMLNYPEMQRLFQEDMQTYEEQGLATSVTAQGDVVTIDIIVPTALEVQGDVLRTAVEGRSTSFQSIANLASATLKGDKKLSVRVLLHTQRGQSLYDQTFTGQ</sequence>
<evidence type="ECO:0000256" key="2">
    <source>
        <dbReference type="SAM" id="Phobius"/>
    </source>
</evidence>
<feature type="compositionally biased region" description="Low complexity" evidence="1">
    <location>
        <begin position="136"/>
        <end position="190"/>
    </location>
</feature>
<reference evidence="5 7" key="2">
    <citation type="submission" date="2020-10" db="EMBL/GenBank/DDBJ databases">
        <title>Genome sequencing of Bifidobacterium eulemuris_DSMZ_100216.</title>
        <authorList>
            <person name="Kim J."/>
        </authorList>
    </citation>
    <scope>NUCLEOTIDE SEQUENCE [LARGE SCALE GENOMIC DNA]</scope>
    <source>
        <strain evidence="5 7">DSM 100216</strain>
    </source>
</reference>
<gene>
    <name evidence="5" type="ORF">BE0216_01225</name>
    <name evidence="4" type="ORF">BEUL_0669</name>
</gene>
<dbReference type="InterPro" id="IPR032327">
    <property type="entry name" value="DUF4854"/>
</dbReference>
<protein>
    <submittedName>
        <fullName evidence="5">DUF4190 domain-containing protein</fullName>
    </submittedName>
</protein>
<evidence type="ECO:0000313" key="6">
    <source>
        <dbReference type="Proteomes" id="UP000216057"/>
    </source>
</evidence>
<reference evidence="4 6" key="1">
    <citation type="journal article" date="2017" name="BMC Genomics">
        <title>Comparative genomic and phylogenomic analyses of the Bifidobacteriaceae family.</title>
        <authorList>
            <person name="Lugli G.A."/>
            <person name="Milani C."/>
            <person name="Turroni F."/>
            <person name="Duranti S."/>
            <person name="Mancabelli L."/>
            <person name="Mangifesta M."/>
            <person name="Ferrario C."/>
            <person name="Modesto M."/>
            <person name="Mattarelli P."/>
            <person name="Jiri K."/>
            <person name="van Sinderen D."/>
            <person name="Ventura M."/>
        </authorList>
    </citation>
    <scope>NUCLEOTIDE SEQUENCE [LARGE SCALE GENOMIC DNA]</scope>
    <source>
        <strain evidence="4 6">DSM 100216</strain>
    </source>
</reference>
<evidence type="ECO:0000259" key="3">
    <source>
        <dbReference type="Pfam" id="PF13828"/>
    </source>
</evidence>
<feature type="compositionally biased region" description="Polar residues" evidence="1">
    <location>
        <begin position="288"/>
        <end position="302"/>
    </location>
</feature>
<dbReference type="Pfam" id="PF13828">
    <property type="entry name" value="DUF4190"/>
    <property type="match status" value="1"/>
</dbReference>